<feature type="transmembrane region" description="Helical" evidence="2">
    <location>
        <begin position="246"/>
        <end position="270"/>
    </location>
</feature>
<reference evidence="4" key="1">
    <citation type="submission" date="2025-08" db="UniProtKB">
        <authorList>
            <consortium name="RefSeq"/>
        </authorList>
    </citation>
    <scope>IDENTIFICATION</scope>
    <source>
        <tissue evidence="4">Etiolated seedlings</tissue>
    </source>
</reference>
<keyword evidence="2" id="KW-0472">Membrane</keyword>
<keyword evidence="2" id="KW-0812">Transmembrane</keyword>
<dbReference type="GeneID" id="101498394"/>
<dbReference type="RefSeq" id="XP_004516459.1">
    <property type="nucleotide sequence ID" value="XM_004516402.3"/>
</dbReference>
<dbReference type="AlphaFoldDB" id="A0A1S2Z7L8"/>
<accession>A0A1S2Z7L8</accession>
<feature type="coiled-coil region" evidence="1">
    <location>
        <begin position="68"/>
        <end position="242"/>
    </location>
</feature>
<keyword evidence="2" id="KW-1133">Transmembrane helix</keyword>
<dbReference type="KEGG" id="cam:101498394"/>
<gene>
    <name evidence="4" type="primary">LOC101498394</name>
</gene>
<evidence type="ECO:0000313" key="3">
    <source>
        <dbReference type="Proteomes" id="UP000087171"/>
    </source>
</evidence>
<sequence>MVFMTSQFPLIPTPQSSSFLSLQSFCSPQSLFTIFHQRSKFLQRHFPFPNILTTMSESTGKGSSKKIVAALERERDELATENTKNNEEIKKMKTEIEKLRTELDSAVELKTETERLEKEVEEAKAEVEKLKKILEEKESKIEVIEKEENELKQGNVEMEMKVRDLERKIGVIEMREVEENSKRVRVEEEMKEKVNEKRREIEELGNVLLEKRIELEKWLKENKDLEEKIRVLELSLMSMKEKGLELNWPVVAAGSAGGIALVTVIMRFLFGKRR</sequence>
<organism evidence="3 4">
    <name type="scientific">Cicer arietinum</name>
    <name type="common">Chickpea</name>
    <name type="synonym">Garbanzo</name>
    <dbReference type="NCBI Taxonomy" id="3827"/>
    <lineage>
        <taxon>Eukaryota</taxon>
        <taxon>Viridiplantae</taxon>
        <taxon>Streptophyta</taxon>
        <taxon>Embryophyta</taxon>
        <taxon>Tracheophyta</taxon>
        <taxon>Spermatophyta</taxon>
        <taxon>Magnoliopsida</taxon>
        <taxon>eudicotyledons</taxon>
        <taxon>Gunneridae</taxon>
        <taxon>Pentapetalae</taxon>
        <taxon>rosids</taxon>
        <taxon>fabids</taxon>
        <taxon>Fabales</taxon>
        <taxon>Fabaceae</taxon>
        <taxon>Papilionoideae</taxon>
        <taxon>50 kb inversion clade</taxon>
        <taxon>NPAAA clade</taxon>
        <taxon>Hologalegina</taxon>
        <taxon>IRL clade</taxon>
        <taxon>Cicereae</taxon>
        <taxon>Cicer</taxon>
    </lineage>
</organism>
<dbReference type="OrthoDB" id="1939306at2759"/>
<evidence type="ECO:0000256" key="1">
    <source>
        <dbReference type="SAM" id="Coils"/>
    </source>
</evidence>
<name>A0A1S2Z7L8_CICAR</name>
<evidence type="ECO:0000313" key="4">
    <source>
        <dbReference type="RefSeq" id="XP_004516459.1"/>
    </source>
</evidence>
<dbReference type="Proteomes" id="UP000087171">
    <property type="component" value="Unplaced"/>
</dbReference>
<evidence type="ECO:0000256" key="2">
    <source>
        <dbReference type="SAM" id="Phobius"/>
    </source>
</evidence>
<dbReference type="PaxDb" id="3827-XP_004516459.1"/>
<keyword evidence="3" id="KW-1185">Reference proteome</keyword>
<proteinExistence type="predicted"/>
<keyword evidence="1" id="KW-0175">Coiled coil</keyword>
<dbReference type="SUPFAM" id="SSF57997">
    <property type="entry name" value="Tropomyosin"/>
    <property type="match status" value="1"/>
</dbReference>
<protein>
    <submittedName>
        <fullName evidence="4">Peroxisomal and mitochondrial division factor 1-like</fullName>
    </submittedName>
</protein>